<feature type="transmembrane region" description="Helical" evidence="2">
    <location>
        <begin position="109"/>
        <end position="127"/>
    </location>
</feature>
<evidence type="ECO:0000313" key="3">
    <source>
        <dbReference type="EMBL" id="MBK7956536.1"/>
    </source>
</evidence>
<accession>A0A935TDC0</accession>
<evidence type="ECO:0000256" key="1">
    <source>
        <dbReference type="SAM" id="MobiDB-lite"/>
    </source>
</evidence>
<gene>
    <name evidence="3" type="ORF">IPK02_22865</name>
</gene>
<name>A0A935TDC0_9PROT</name>
<evidence type="ECO:0000313" key="4">
    <source>
        <dbReference type="Proteomes" id="UP000706151"/>
    </source>
</evidence>
<dbReference type="EMBL" id="JADJOT010000013">
    <property type="protein sequence ID" value="MBK7956536.1"/>
    <property type="molecule type" value="Genomic_DNA"/>
</dbReference>
<keyword evidence="2" id="KW-0812">Transmembrane</keyword>
<comment type="caution">
    <text evidence="3">The sequence shown here is derived from an EMBL/GenBank/DDBJ whole genome shotgun (WGS) entry which is preliminary data.</text>
</comment>
<dbReference type="AlphaFoldDB" id="A0A935TDC0"/>
<keyword evidence="2" id="KW-0472">Membrane</keyword>
<protein>
    <submittedName>
        <fullName evidence="3">Uncharacterized protein</fullName>
    </submittedName>
</protein>
<organism evidence="3 4">
    <name type="scientific">Candidatus Accumulibacter affinis</name>
    <dbReference type="NCBI Taxonomy" id="2954384"/>
    <lineage>
        <taxon>Bacteria</taxon>
        <taxon>Pseudomonadati</taxon>
        <taxon>Pseudomonadota</taxon>
        <taxon>Betaproteobacteria</taxon>
        <taxon>Candidatus Accumulibacter</taxon>
    </lineage>
</organism>
<sequence length="174" mass="19665">MQREEDLITAIRELQRSGIETLAGALDASRDIDGQIAFSLGGIEGFRYMAKGGEVSLGYGETAMTVTQQSVNAASAPPGHGPPPRSARHEEKSTSEFIQFFQEILQYPLVWLTLLFLAIAKVAWLVSSRRGKKRIRRRRSRTDHHVQQARVKRKRVRVRFRIKRAPTAAEPQEL</sequence>
<reference evidence="3 4" key="1">
    <citation type="submission" date="2020-10" db="EMBL/GenBank/DDBJ databases">
        <title>Connecting structure to function with the recovery of over 1000 high-quality activated sludge metagenome-assembled genomes encoding full-length rRNA genes using long-read sequencing.</title>
        <authorList>
            <person name="Singleton C.M."/>
            <person name="Petriglieri F."/>
            <person name="Kristensen J.M."/>
            <person name="Kirkegaard R.H."/>
            <person name="Michaelsen T.Y."/>
            <person name="Andersen M.H."/>
            <person name="Karst S.M."/>
            <person name="Dueholm M.S."/>
            <person name="Nielsen P.H."/>
            <person name="Albertsen M."/>
        </authorList>
    </citation>
    <scope>NUCLEOTIDE SEQUENCE [LARGE SCALE GENOMIC DNA]</scope>
    <source>
        <strain evidence="3">Fred_18-Q3-R57-64_BAT3C.720</strain>
    </source>
</reference>
<feature type="region of interest" description="Disordered" evidence="1">
    <location>
        <begin position="72"/>
        <end position="91"/>
    </location>
</feature>
<proteinExistence type="predicted"/>
<dbReference type="Proteomes" id="UP000706151">
    <property type="component" value="Unassembled WGS sequence"/>
</dbReference>
<keyword evidence="2" id="KW-1133">Transmembrane helix</keyword>
<evidence type="ECO:0000256" key="2">
    <source>
        <dbReference type="SAM" id="Phobius"/>
    </source>
</evidence>